<gene>
    <name evidence="3" type="ORF">CCMP2556_LOCUS16850</name>
</gene>
<proteinExistence type="predicted"/>
<dbReference type="Pfam" id="PF25273">
    <property type="entry name" value="DUF7869"/>
    <property type="match status" value="1"/>
</dbReference>
<keyword evidence="4" id="KW-1185">Reference proteome</keyword>
<dbReference type="InterPro" id="IPR057191">
    <property type="entry name" value="DUF7869"/>
</dbReference>
<sequence length="1078" mass="121273">MFIAFKEKLDQWPNQAMRAWIGAHHLEVVKETCIQVKKIVSCQKQYQILDQVEMLMCFGRSCCCEADGPVPLPSDDALKPRKDGPTILCQPRESVRDKISKYTAQRLTVFFGDVEAAMSVIDTGLLGDNGLFRLPGIQYDEVTPEDFPEYLVARSEKGARDMMSFIWLLLQNFLIFNEDKDWNYMIQPFTARVADPDDRKVHVMIPGSDVCVDELKIICDGSKTKDCPCEYMTDPNPQIKLCPEKFHLLVLYGNKKHVSDIVDADFLDTQLGQRPEDVFFVRFSKCQVVDENSLKFTLEQGQDTHYVHLCTHSTTVHLEELIVKRVWSDDGPPDEDEWPDLAKDSNMNATITCRVLDLMQEKLDALGAGHSFPGELVVMCDNTPREAKNSHFGCFLSSLVGRSLFSATEVHFLQVDHTHNELDQRFSTLASHIKQADVIEDIADLVLYLQTHVTAAANRTLIVEELNSTMDFKKYLSSVNLHLSGLTSTHMKPNANHMWRFAHRLSIDESHYGAIECHHQDWTGLQQHPSDVVLIVKQFLSSPSHSQAPQVVLPLEIAEGLTGKLEAAPRNKFAETTLTEFRKSAMTFGNQPWNLLKAKYFLEELCDLNEKEELPPCVDLKFFFSAEPCQVLVPQAADRLLPEDGEDDQKDESAEPRRVIAGRRGAGKAKAAKAKAKPKVKAAVKMAAVRKRPAAAVAVSADAAESEAGAPVRKRPSSSSRDRLDAAVAAELPEDFYFGCSKCRHSENGCAECQNKADASRSGWKRLSNGMVIRALPNVVFSDAEHDSDVSLPSDIAQSDAGPAEENDVIEGLSGPNLPSDVDSDGFWFSPSEDGFGSEPTASESVPSVKEFHLKGMSLFNFAAMEIYSPPRVLPMIDRCPRRMSLDILTGWNLLDASVKQTVIKMWETQEVKMLLLSPPCTIFSPLQVCFRNYEKMDPETLKKKWAEGLHHLDFSAMGIRNQLQKGLKFMLEHPQRASSWEHPPIAEIRGRPDVYCADFDQCMLDLRAPNNLHMKKRTRIMTNCHWLASTLRQYQCDRSHIHQPIEGSMAGHSLSWWAQHYPPDLCRILAESAQRLL</sequence>
<evidence type="ECO:0000313" key="4">
    <source>
        <dbReference type="Proteomes" id="UP001642484"/>
    </source>
</evidence>
<dbReference type="EMBL" id="CAXAMN010009113">
    <property type="protein sequence ID" value="CAK9027723.1"/>
    <property type="molecule type" value="Genomic_DNA"/>
</dbReference>
<evidence type="ECO:0000313" key="3">
    <source>
        <dbReference type="EMBL" id="CAK9027723.1"/>
    </source>
</evidence>
<protein>
    <recommendedName>
        <fullName evidence="2">DUF7869 domain-containing protein</fullName>
    </recommendedName>
</protein>
<dbReference type="PANTHER" id="PTHR33153:SF3">
    <property type="entry name" value="TRAFFICKING PROTEIN PARTICLE COMPLEX SUBUNIT 11 DOMAIN-CONTAINING PROTEIN"/>
    <property type="match status" value="1"/>
</dbReference>
<dbReference type="PANTHER" id="PTHR33153">
    <property type="entry name" value="MYND-TYPE DOMAIN-CONTAINING PROTEIN"/>
    <property type="match status" value="1"/>
</dbReference>
<feature type="region of interest" description="Disordered" evidence="1">
    <location>
        <begin position="700"/>
        <end position="723"/>
    </location>
</feature>
<feature type="region of interest" description="Disordered" evidence="1">
    <location>
        <begin position="790"/>
        <end position="816"/>
    </location>
</feature>
<evidence type="ECO:0000259" key="2">
    <source>
        <dbReference type="Pfam" id="PF25273"/>
    </source>
</evidence>
<name>A0ABP0KND6_9DINO</name>
<organism evidence="3 4">
    <name type="scientific">Durusdinium trenchii</name>
    <dbReference type="NCBI Taxonomy" id="1381693"/>
    <lineage>
        <taxon>Eukaryota</taxon>
        <taxon>Sar</taxon>
        <taxon>Alveolata</taxon>
        <taxon>Dinophyceae</taxon>
        <taxon>Suessiales</taxon>
        <taxon>Symbiodiniaceae</taxon>
        <taxon>Durusdinium</taxon>
    </lineage>
</organism>
<reference evidence="3 4" key="1">
    <citation type="submission" date="2024-02" db="EMBL/GenBank/DDBJ databases">
        <authorList>
            <person name="Chen Y."/>
            <person name="Shah S."/>
            <person name="Dougan E. K."/>
            <person name="Thang M."/>
            <person name="Chan C."/>
        </authorList>
    </citation>
    <scope>NUCLEOTIDE SEQUENCE [LARGE SCALE GENOMIC DNA]</scope>
</reference>
<feature type="compositionally biased region" description="Low complexity" evidence="1">
    <location>
        <begin position="700"/>
        <end position="711"/>
    </location>
</feature>
<dbReference type="Proteomes" id="UP001642484">
    <property type="component" value="Unassembled WGS sequence"/>
</dbReference>
<accession>A0ABP0KND6</accession>
<evidence type="ECO:0000256" key="1">
    <source>
        <dbReference type="SAM" id="MobiDB-lite"/>
    </source>
</evidence>
<feature type="domain" description="DUF7869" evidence="2">
    <location>
        <begin position="341"/>
        <end position="491"/>
    </location>
</feature>
<comment type="caution">
    <text evidence="3">The sequence shown here is derived from an EMBL/GenBank/DDBJ whole genome shotgun (WGS) entry which is preliminary data.</text>
</comment>